<evidence type="ECO:0000313" key="2">
    <source>
        <dbReference type="EMBL" id="PND39394.1"/>
    </source>
</evidence>
<gene>
    <name evidence="2" type="ORF">C1O66_18890</name>
</gene>
<feature type="signal peptide" evidence="1">
    <location>
        <begin position="1"/>
        <end position="30"/>
    </location>
</feature>
<dbReference type="RefSeq" id="WP_102769311.1">
    <property type="nucleotide sequence ID" value="NZ_POSP01000003.1"/>
</dbReference>
<accession>A0A2N8L122</accession>
<evidence type="ECO:0008006" key="4">
    <source>
        <dbReference type="Google" id="ProtNLM"/>
    </source>
</evidence>
<reference evidence="2 3" key="1">
    <citation type="submission" date="2018-01" db="EMBL/GenBank/DDBJ databases">
        <title>Draft genome sequence of Paucibacter aquatile CR182 isolated from freshwater of the Nakdong River.</title>
        <authorList>
            <person name="Choi A."/>
            <person name="Chung E.J."/>
        </authorList>
    </citation>
    <scope>NUCLEOTIDE SEQUENCE [LARGE SCALE GENOMIC DNA]</scope>
    <source>
        <strain evidence="2 3">CR182</strain>
    </source>
</reference>
<protein>
    <recommendedName>
        <fullName evidence="4">Peptidase M6-like domain-containing protein</fullName>
    </recommendedName>
</protein>
<dbReference type="Gene3D" id="3.40.390.10">
    <property type="entry name" value="Collagenase (Catalytic Domain)"/>
    <property type="match status" value="1"/>
</dbReference>
<dbReference type="InterPro" id="IPR024079">
    <property type="entry name" value="MetalloPept_cat_dom_sf"/>
</dbReference>
<sequence>MNTFFTPPIRKPLRRTVLAALLLMAAGSQAAGPLYLNDKPGDPQPLRWDTTQGPIKVYTDVGVFTRKNDGSVFLSAEQANAVTAFALQQWSSVATSTWRAQTNPAQFTPFTAVPSIGRDVNDAASAQLVYGQYNQGGFYVIYDEDGRVLEDFFGVPRDQVLGIAMPEFAEDRDGDGYPETIVKATALMNGWMVSHENPPIGQRSAPPADVKGARYAGVFTHEFGHAINLSHSQVNGQLAFMSQPTYNRDLYPGVPGCVAPVHHWLYGPAASHIDPKQVETMFPFIDPHNVAKGRSIGQEMSTVDRADDIAAISNLYPTADYLARSASIAGSLLLKDGKTGFSGINVVARNVRDPLGDAVSAMSGDQSQGKLGPDGRFRINNLKPGERYQLYIEEISGGGYPTRPAMLLSQAEYWNAGESHDPALDSPCKASAIEVQAGQVAQADIVFNGHRDGVQYDFIGGVFLSSLSLDGQRAGGGYGFGYPLYWDAKDGIQLFPDSLDLLASSRSNLSADGRKMLVEANFDGIVHTDPDGYSYTIKQMALWDFDTGQASPMGALSDACGLGGAAGVTSSYGFSMNATGTAAVGYSGHQNPDGSCVVHDWNTDLGLQVVPYRWTAEGGGQALKLDGLDLRGLPWMRADGISGDGRVVVGTANFDRAIAWVGDANPVDLTALTGAASAEVVNYDGSRVPLATAQGMVMWNALKGTGPDAFTPRSSPRYCIDMPFISWDGIDHCAVEGADWVEANAGRPPINISAISDDGRVVLARAGDFFTMFAGFMWVEDIGWIGLNDFLKKQGVVEAEKYGLENPIALSGKGQVLMGGMTGVQATWRIDLSTAYVCRAGQSLPTRFPDEFRDQVKAGARMGRCEKL</sequence>
<keyword evidence="3" id="KW-1185">Reference proteome</keyword>
<dbReference type="Proteomes" id="UP000235916">
    <property type="component" value="Unassembled WGS sequence"/>
</dbReference>
<dbReference type="GO" id="GO:0008237">
    <property type="term" value="F:metallopeptidase activity"/>
    <property type="evidence" value="ECO:0007669"/>
    <property type="project" value="InterPro"/>
</dbReference>
<dbReference type="SUPFAM" id="SSF55486">
    <property type="entry name" value="Metalloproteases ('zincins'), catalytic domain"/>
    <property type="match status" value="1"/>
</dbReference>
<proteinExistence type="predicted"/>
<feature type="chain" id="PRO_5014782942" description="Peptidase M6-like domain-containing protein" evidence="1">
    <location>
        <begin position="31"/>
        <end position="868"/>
    </location>
</feature>
<evidence type="ECO:0000256" key="1">
    <source>
        <dbReference type="SAM" id="SignalP"/>
    </source>
</evidence>
<dbReference type="EMBL" id="POSP01000003">
    <property type="protein sequence ID" value="PND39394.1"/>
    <property type="molecule type" value="Genomic_DNA"/>
</dbReference>
<evidence type="ECO:0000313" key="3">
    <source>
        <dbReference type="Proteomes" id="UP000235916"/>
    </source>
</evidence>
<keyword evidence="1" id="KW-0732">Signal</keyword>
<comment type="caution">
    <text evidence="2">The sequence shown here is derived from an EMBL/GenBank/DDBJ whole genome shotgun (WGS) entry which is preliminary data.</text>
</comment>
<name>A0A2N8L122_9BURK</name>
<dbReference type="OrthoDB" id="8865538at2"/>
<organism evidence="2 3">
    <name type="scientific">Kinneretia aquatilis</name>
    <dbReference type="NCBI Taxonomy" id="2070761"/>
    <lineage>
        <taxon>Bacteria</taxon>
        <taxon>Pseudomonadati</taxon>
        <taxon>Pseudomonadota</taxon>
        <taxon>Betaproteobacteria</taxon>
        <taxon>Burkholderiales</taxon>
        <taxon>Sphaerotilaceae</taxon>
        <taxon>Roseateles</taxon>
    </lineage>
</organism>
<dbReference type="AlphaFoldDB" id="A0A2N8L122"/>